<protein>
    <recommendedName>
        <fullName evidence="4">Tetratricopeptide repeat-containing protein</fullName>
    </recommendedName>
</protein>
<organism evidence="2 3">
    <name type="scientific">Sphingobacterium bovistauri</name>
    <dbReference type="NCBI Taxonomy" id="2781959"/>
    <lineage>
        <taxon>Bacteria</taxon>
        <taxon>Pseudomonadati</taxon>
        <taxon>Bacteroidota</taxon>
        <taxon>Sphingobacteriia</taxon>
        <taxon>Sphingobacteriales</taxon>
        <taxon>Sphingobacteriaceae</taxon>
        <taxon>Sphingobacterium</taxon>
    </lineage>
</organism>
<evidence type="ECO:0000313" key="2">
    <source>
        <dbReference type="EMBL" id="MCA5006664.1"/>
    </source>
</evidence>
<dbReference type="InterPro" id="IPR011990">
    <property type="entry name" value="TPR-like_helical_dom_sf"/>
</dbReference>
<keyword evidence="3" id="KW-1185">Reference proteome</keyword>
<name>A0ABS7Z932_9SPHI</name>
<proteinExistence type="predicted"/>
<dbReference type="PROSITE" id="PS51257">
    <property type="entry name" value="PROKAR_LIPOPROTEIN"/>
    <property type="match status" value="1"/>
</dbReference>
<evidence type="ECO:0000256" key="1">
    <source>
        <dbReference type="SAM" id="SignalP"/>
    </source>
</evidence>
<evidence type="ECO:0000313" key="3">
    <source>
        <dbReference type="Proteomes" id="UP001165302"/>
    </source>
</evidence>
<reference evidence="2" key="1">
    <citation type="submission" date="2020-10" db="EMBL/GenBank/DDBJ databases">
        <authorList>
            <person name="Lu T."/>
            <person name="Wang Q."/>
            <person name="Han X."/>
        </authorList>
    </citation>
    <scope>NUCLEOTIDE SEQUENCE</scope>
    <source>
        <strain evidence="2">WQ 366</strain>
    </source>
</reference>
<dbReference type="Gene3D" id="1.25.40.10">
    <property type="entry name" value="Tetratricopeptide repeat domain"/>
    <property type="match status" value="1"/>
</dbReference>
<sequence>MKFFAIVFYLSLLFGCVQNNSPISQEVNNLNNKANNHFKNKEYSSAISSFDKLLKIDMANKKEYLYHRGICKSYIGDYGGAKKDLLNALDTVSVNSKYIYQVLAENTIKQFNDTSQALR</sequence>
<feature type="chain" id="PRO_5046742126" description="Tetratricopeptide repeat-containing protein" evidence="1">
    <location>
        <begin position="20"/>
        <end position="119"/>
    </location>
</feature>
<dbReference type="Proteomes" id="UP001165302">
    <property type="component" value="Unassembled WGS sequence"/>
</dbReference>
<feature type="signal peptide" evidence="1">
    <location>
        <begin position="1"/>
        <end position="19"/>
    </location>
</feature>
<dbReference type="SUPFAM" id="SSF48452">
    <property type="entry name" value="TPR-like"/>
    <property type="match status" value="1"/>
</dbReference>
<keyword evidence="1" id="KW-0732">Signal</keyword>
<dbReference type="RefSeq" id="WP_225555022.1">
    <property type="nucleotide sequence ID" value="NZ_JADEYP010000041.1"/>
</dbReference>
<accession>A0ABS7Z932</accession>
<evidence type="ECO:0008006" key="4">
    <source>
        <dbReference type="Google" id="ProtNLM"/>
    </source>
</evidence>
<comment type="caution">
    <text evidence="2">The sequence shown here is derived from an EMBL/GenBank/DDBJ whole genome shotgun (WGS) entry which is preliminary data.</text>
</comment>
<gene>
    <name evidence="2" type="ORF">IPZ78_16100</name>
</gene>
<dbReference type="EMBL" id="JADEYP010000041">
    <property type="protein sequence ID" value="MCA5006664.1"/>
    <property type="molecule type" value="Genomic_DNA"/>
</dbReference>